<sequence length="69" mass="7456">GAKHSLDAGATPNISDLIACYDIQIVIQASWFYYCLHDGLASQKTWICLLDAIQVATGESNSCVRPKGL</sequence>
<evidence type="ECO:0000313" key="1">
    <source>
        <dbReference type="EMBL" id="MCD9561185.1"/>
    </source>
</evidence>
<reference evidence="1 2" key="1">
    <citation type="journal article" date="2021" name="BMC Genomics">
        <title>Datura genome reveals duplications of psychoactive alkaloid biosynthetic genes and high mutation rate following tissue culture.</title>
        <authorList>
            <person name="Rajewski A."/>
            <person name="Carter-House D."/>
            <person name="Stajich J."/>
            <person name="Litt A."/>
        </authorList>
    </citation>
    <scope>NUCLEOTIDE SEQUENCE [LARGE SCALE GENOMIC DNA]</scope>
    <source>
        <strain evidence="1">AR-01</strain>
    </source>
</reference>
<feature type="non-terminal residue" evidence="1">
    <location>
        <position position="1"/>
    </location>
</feature>
<organism evidence="1 2">
    <name type="scientific">Datura stramonium</name>
    <name type="common">Jimsonweed</name>
    <name type="synonym">Common thornapple</name>
    <dbReference type="NCBI Taxonomy" id="4076"/>
    <lineage>
        <taxon>Eukaryota</taxon>
        <taxon>Viridiplantae</taxon>
        <taxon>Streptophyta</taxon>
        <taxon>Embryophyta</taxon>
        <taxon>Tracheophyta</taxon>
        <taxon>Spermatophyta</taxon>
        <taxon>Magnoliopsida</taxon>
        <taxon>eudicotyledons</taxon>
        <taxon>Gunneridae</taxon>
        <taxon>Pentapetalae</taxon>
        <taxon>asterids</taxon>
        <taxon>lamiids</taxon>
        <taxon>Solanales</taxon>
        <taxon>Solanaceae</taxon>
        <taxon>Solanoideae</taxon>
        <taxon>Datureae</taxon>
        <taxon>Datura</taxon>
    </lineage>
</organism>
<name>A0ABS8USZ2_DATST</name>
<protein>
    <submittedName>
        <fullName evidence="1">Uncharacterized protein</fullName>
    </submittedName>
</protein>
<evidence type="ECO:0000313" key="2">
    <source>
        <dbReference type="Proteomes" id="UP000823775"/>
    </source>
</evidence>
<dbReference type="Proteomes" id="UP000823775">
    <property type="component" value="Unassembled WGS sequence"/>
</dbReference>
<accession>A0ABS8USZ2</accession>
<proteinExistence type="predicted"/>
<comment type="caution">
    <text evidence="1">The sequence shown here is derived from an EMBL/GenBank/DDBJ whole genome shotgun (WGS) entry which is preliminary data.</text>
</comment>
<gene>
    <name evidence="1" type="ORF">HAX54_020185</name>
</gene>
<keyword evidence="2" id="KW-1185">Reference proteome</keyword>
<dbReference type="EMBL" id="JACEIK010002440">
    <property type="protein sequence ID" value="MCD9561185.1"/>
    <property type="molecule type" value="Genomic_DNA"/>
</dbReference>